<feature type="region of interest" description="Disordered" evidence="1">
    <location>
        <begin position="221"/>
        <end position="245"/>
    </location>
</feature>
<dbReference type="InterPro" id="IPR010492">
    <property type="entry name" value="GINS_Psf3"/>
</dbReference>
<name>K8F637_9CHLO</name>
<proteinExistence type="predicted"/>
<keyword evidence="3" id="KW-1185">Reference proteome</keyword>
<gene>
    <name evidence="2" type="ordered locus">Bathy16g02150</name>
</gene>
<evidence type="ECO:0000313" key="3">
    <source>
        <dbReference type="Proteomes" id="UP000198341"/>
    </source>
</evidence>
<accession>K8F637</accession>
<feature type="region of interest" description="Disordered" evidence="1">
    <location>
        <begin position="119"/>
        <end position="138"/>
    </location>
</feature>
<dbReference type="InterPro" id="IPR038437">
    <property type="entry name" value="GINS_Psf3_sf"/>
</dbReference>
<sequence length="245" mass="28678">MFNDYYSVSQFLAESEPVQFETSKPFCNLGQEFDPSCPFDDLPEDKKITIPFWMCKEFTMKCFGIPLKTVARTFPENTHVWSRINAEPKIVNLSEEYSDMFFELASMYGKLLMETFDPDFKEDDDEEDSDSEDDHEDYEAGKALVQKAKEAFKSRFSKMIIESHTVGSKEPSFKEEYLTRMERELFRIGRESCEEFTRWKYQTSERMEACTVVLQARKRSQMKRKVEMGGGRNGSNGGVLRPRNF</sequence>
<organism evidence="2 3">
    <name type="scientific">Bathycoccus prasinos</name>
    <dbReference type="NCBI Taxonomy" id="41875"/>
    <lineage>
        <taxon>Eukaryota</taxon>
        <taxon>Viridiplantae</taxon>
        <taxon>Chlorophyta</taxon>
        <taxon>Mamiellophyceae</taxon>
        <taxon>Mamiellales</taxon>
        <taxon>Bathycoccaceae</taxon>
        <taxon>Bathycoccus</taxon>
    </lineage>
</organism>
<dbReference type="SUPFAM" id="SSF160059">
    <property type="entry name" value="PriA/YqbF domain"/>
    <property type="match status" value="1"/>
</dbReference>
<dbReference type="Gene3D" id="1.20.58.2050">
    <property type="match status" value="1"/>
</dbReference>
<dbReference type="PANTHER" id="PTHR22768:SF0">
    <property type="entry name" value="DNA REPLICATION COMPLEX GINS PROTEIN PSF3"/>
    <property type="match status" value="1"/>
</dbReference>
<dbReference type="AlphaFoldDB" id="K8F637"/>
<dbReference type="RefSeq" id="XP_007508663.1">
    <property type="nucleotide sequence ID" value="XM_007508601.1"/>
</dbReference>
<dbReference type="InterPro" id="IPR036224">
    <property type="entry name" value="GINS_bundle-like_dom_sf"/>
</dbReference>
<dbReference type="SUPFAM" id="SSF158573">
    <property type="entry name" value="GINS helical bundle-like"/>
    <property type="match status" value="1"/>
</dbReference>
<evidence type="ECO:0008006" key="4">
    <source>
        <dbReference type="Google" id="ProtNLM"/>
    </source>
</evidence>
<feature type="compositionally biased region" description="Acidic residues" evidence="1">
    <location>
        <begin position="119"/>
        <end position="137"/>
    </location>
</feature>
<dbReference type="PANTHER" id="PTHR22768">
    <property type="entry name" value="DNA REPLICATION COMPLEX GINS PROTEIN PSF3"/>
    <property type="match status" value="1"/>
</dbReference>
<dbReference type="EMBL" id="FO082263">
    <property type="protein sequence ID" value="CCO20280.1"/>
    <property type="molecule type" value="Genomic_DNA"/>
</dbReference>
<reference evidence="2 3" key="1">
    <citation type="submission" date="2011-10" db="EMBL/GenBank/DDBJ databases">
        <authorList>
            <person name="Genoscope - CEA"/>
        </authorList>
    </citation>
    <scope>NUCLEOTIDE SEQUENCE [LARGE SCALE GENOMIC DNA]</scope>
    <source>
        <strain evidence="2 3">RCC 1105</strain>
    </source>
</reference>
<dbReference type="GO" id="GO:1902975">
    <property type="term" value="P:mitotic DNA replication initiation"/>
    <property type="evidence" value="ECO:0007669"/>
    <property type="project" value="TreeGrafter"/>
</dbReference>
<dbReference type="STRING" id="41875.K8F637"/>
<evidence type="ECO:0000313" key="2">
    <source>
        <dbReference type="EMBL" id="CCO20280.1"/>
    </source>
</evidence>
<evidence type="ECO:0000256" key="1">
    <source>
        <dbReference type="SAM" id="MobiDB-lite"/>
    </source>
</evidence>
<dbReference type="GeneID" id="19011370"/>
<dbReference type="Proteomes" id="UP000198341">
    <property type="component" value="Chromosome 16"/>
</dbReference>
<feature type="compositionally biased region" description="Gly residues" evidence="1">
    <location>
        <begin position="228"/>
        <end position="237"/>
    </location>
</feature>
<dbReference type="KEGG" id="bpg:Bathy16g02150"/>
<dbReference type="GO" id="GO:0000811">
    <property type="term" value="C:GINS complex"/>
    <property type="evidence" value="ECO:0007669"/>
    <property type="project" value="TreeGrafter"/>
</dbReference>
<protein>
    <recommendedName>
        <fullName evidence="4">GINS subunit domain-containing protein</fullName>
    </recommendedName>
</protein>